<dbReference type="PANTHER" id="PTHR47894:SF1">
    <property type="entry name" value="HTH-TYPE TRANSCRIPTIONAL REGULATOR VQSM"/>
    <property type="match status" value="1"/>
</dbReference>
<evidence type="ECO:0000313" key="6">
    <source>
        <dbReference type="Proteomes" id="UP000196027"/>
    </source>
</evidence>
<dbReference type="KEGG" id="ome:OLMES_0895"/>
<evidence type="ECO:0000259" key="4">
    <source>
        <dbReference type="PROSITE" id="PS01124"/>
    </source>
</evidence>
<dbReference type="Gene3D" id="1.10.10.60">
    <property type="entry name" value="Homeodomain-like"/>
    <property type="match status" value="1"/>
</dbReference>
<protein>
    <submittedName>
        <fullName evidence="5">AraC family transcriptional regulator</fullName>
    </submittedName>
</protein>
<evidence type="ECO:0000256" key="1">
    <source>
        <dbReference type="ARBA" id="ARBA00023015"/>
    </source>
</evidence>
<dbReference type="AlphaFoldDB" id="A0A1Y0I3D2"/>
<dbReference type="EMBL" id="CP021425">
    <property type="protein sequence ID" value="ARU54982.1"/>
    <property type="molecule type" value="Genomic_DNA"/>
</dbReference>
<dbReference type="GO" id="GO:0005829">
    <property type="term" value="C:cytosol"/>
    <property type="evidence" value="ECO:0007669"/>
    <property type="project" value="TreeGrafter"/>
</dbReference>
<dbReference type="GO" id="GO:0000976">
    <property type="term" value="F:transcription cis-regulatory region binding"/>
    <property type="evidence" value="ECO:0007669"/>
    <property type="project" value="TreeGrafter"/>
</dbReference>
<dbReference type="SMART" id="SM00342">
    <property type="entry name" value="HTH_ARAC"/>
    <property type="match status" value="1"/>
</dbReference>
<feature type="domain" description="HTH araC/xylS-type" evidence="4">
    <location>
        <begin position="238"/>
        <end position="339"/>
    </location>
</feature>
<evidence type="ECO:0000256" key="2">
    <source>
        <dbReference type="ARBA" id="ARBA00023125"/>
    </source>
</evidence>
<gene>
    <name evidence="5" type="ORF">OLMES_0895</name>
</gene>
<name>A0A1Y0I3D2_9GAMM</name>
<dbReference type="PRINTS" id="PR00032">
    <property type="entry name" value="HTHARAC"/>
</dbReference>
<dbReference type="InterPro" id="IPR009057">
    <property type="entry name" value="Homeodomain-like_sf"/>
</dbReference>
<sequence length="340" mass="38269">MSVTFHPQEPLLLAHYGEILYQLALDEGADKNKLLEGTGIRIDVLQNPEAYLSVNQFLSLAKNALQATGDTGLGLKLGSRLKITTHGALAQAALSCSNLSEAIELLAKYYKIRFSLIDMSFFVDGDEAVIRLDENLGLGPFTHVLIEAMFVMIMEVGEFLFGDKLSRTGRCMVSYPEPPHSERYRKYYADAITFDAGVNELRFDKRFLIEPMALANPVAKRLAEQQCEAELKQAVTQETIVAKVKKLLNGRGQSIPSMEEVAEKMHMTSRTLRRQLQSFDTSFQEILAEVRKQKAIHLLKTTDKHIDEIAYELGYSDPSNFGRAFRKWTGRSPSDIRLET</sequence>
<reference evidence="5 6" key="1">
    <citation type="submission" date="2017-05" db="EMBL/GenBank/DDBJ databases">
        <title>Genomic insights into alkan degradation activity of Oleiphilus messinensis.</title>
        <authorList>
            <person name="Kozyavkin S.A."/>
            <person name="Slesarev A.I."/>
            <person name="Golyshin P.N."/>
            <person name="Korzhenkov A."/>
            <person name="Golyshina O.N."/>
            <person name="Toshchakov S.V."/>
        </authorList>
    </citation>
    <scope>NUCLEOTIDE SEQUENCE [LARGE SCALE GENOMIC DNA]</scope>
    <source>
        <strain evidence="5 6">ME102</strain>
    </source>
</reference>
<dbReference type="RefSeq" id="WP_198343216.1">
    <property type="nucleotide sequence ID" value="NZ_CP021425.1"/>
</dbReference>
<dbReference type="InterPro" id="IPR018060">
    <property type="entry name" value="HTH_AraC"/>
</dbReference>
<dbReference type="InterPro" id="IPR020449">
    <property type="entry name" value="Tscrpt_reg_AraC-type_HTH"/>
</dbReference>
<dbReference type="PANTHER" id="PTHR47894">
    <property type="entry name" value="HTH-TYPE TRANSCRIPTIONAL REGULATOR GADX"/>
    <property type="match status" value="1"/>
</dbReference>
<evidence type="ECO:0000256" key="3">
    <source>
        <dbReference type="ARBA" id="ARBA00023163"/>
    </source>
</evidence>
<dbReference type="InterPro" id="IPR032687">
    <property type="entry name" value="AraC-type_N"/>
</dbReference>
<organism evidence="5 6">
    <name type="scientific">Oleiphilus messinensis</name>
    <dbReference type="NCBI Taxonomy" id="141451"/>
    <lineage>
        <taxon>Bacteria</taxon>
        <taxon>Pseudomonadati</taxon>
        <taxon>Pseudomonadota</taxon>
        <taxon>Gammaproteobacteria</taxon>
        <taxon>Oceanospirillales</taxon>
        <taxon>Oleiphilaceae</taxon>
        <taxon>Oleiphilus</taxon>
    </lineage>
</organism>
<dbReference type="Proteomes" id="UP000196027">
    <property type="component" value="Chromosome"/>
</dbReference>
<keyword evidence="3" id="KW-0804">Transcription</keyword>
<keyword evidence="2" id="KW-0238">DNA-binding</keyword>
<evidence type="ECO:0000313" key="5">
    <source>
        <dbReference type="EMBL" id="ARU54982.1"/>
    </source>
</evidence>
<dbReference type="Pfam" id="PF12625">
    <property type="entry name" value="Arabinose_bd"/>
    <property type="match status" value="1"/>
</dbReference>
<proteinExistence type="predicted"/>
<keyword evidence="1" id="KW-0805">Transcription regulation</keyword>
<dbReference type="PROSITE" id="PS01124">
    <property type="entry name" value="HTH_ARAC_FAMILY_2"/>
    <property type="match status" value="1"/>
</dbReference>
<dbReference type="GO" id="GO:0003700">
    <property type="term" value="F:DNA-binding transcription factor activity"/>
    <property type="evidence" value="ECO:0007669"/>
    <property type="project" value="InterPro"/>
</dbReference>
<dbReference type="SUPFAM" id="SSF46689">
    <property type="entry name" value="Homeodomain-like"/>
    <property type="match status" value="1"/>
</dbReference>
<dbReference type="Pfam" id="PF12833">
    <property type="entry name" value="HTH_18"/>
    <property type="match status" value="1"/>
</dbReference>
<accession>A0A1Y0I3D2</accession>
<keyword evidence="6" id="KW-1185">Reference proteome</keyword>